<feature type="domain" description="AB hydrolase-1" evidence="1">
    <location>
        <begin position="5"/>
        <end position="274"/>
    </location>
</feature>
<keyword evidence="3" id="KW-1185">Reference proteome</keyword>
<gene>
    <name evidence="2" type="ORF">GCM10009754_77680</name>
</gene>
<dbReference type="RefSeq" id="WP_344430384.1">
    <property type="nucleotide sequence ID" value="NZ_BAAANN010000048.1"/>
</dbReference>
<name>A0ABP5DZU1_9PSEU</name>
<dbReference type="InterPro" id="IPR000073">
    <property type="entry name" value="AB_hydrolase_1"/>
</dbReference>
<comment type="caution">
    <text evidence="2">The sequence shown here is derived from an EMBL/GenBank/DDBJ whole genome shotgun (WGS) entry which is preliminary data.</text>
</comment>
<dbReference type="Proteomes" id="UP001501116">
    <property type="component" value="Unassembled WGS sequence"/>
</dbReference>
<accession>A0ABP5DZU1</accession>
<protein>
    <submittedName>
        <fullName evidence="2">Alpha/beta hydrolase</fullName>
    </submittedName>
</protein>
<evidence type="ECO:0000313" key="3">
    <source>
        <dbReference type="Proteomes" id="UP001501116"/>
    </source>
</evidence>
<dbReference type="InterPro" id="IPR052897">
    <property type="entry name" value="Sec-Metab_Biosynth_Hydrolase"/>
</dbReference>
<dbReference type="Gene3D" id="3.40.50.1820">
    <property type="entry name" value="alpha/beta hydrolase"/>
    <property type="match status" value="1"/>
</dbReference>
<dbReference type="Pfam" id="PF12697">
    <property type="entry name" value="Abhydrolase_6"/>
    <property type="match status" value="1"/>
</dbReference>
<keyword evidence="2" id="KW-0378">Hydrolase</keyword>
<dbReference type="GO" id="GO:0016787">
    <property type="term" value="F:hydrolase activity"/>
    <property type="evidence" value="ECO:0007669"/>
    <property type="project" value="UniProtKB-KW"/>
</dbReference>
<dbReference type="PANTHER" id="PTHR37017">
    <property type="entry name" value="AB HYDROLASE-1 DOMAIN-CONTAINING PROTEIN-RELATED"/>
    <property type="match status" value="1"/>
</dbReference>
<dbReference type="SUPFAM" id="SSF53474">
    <property type="entry name" value="alpha/beta-Hydrolases"/>
    <property type="match status" value="1"/>
</dbReference>
<dbReference type="PANTHER" id="PTHR37017:SF11">
    <property type="entry name" value="ESTERASE_LIPASE_THIOESTERASE DOMAIN-CONTAINING PROTEIN"/>
    <property type="match status" value="1"/>
</dbReference>
<organism evidence="2 3">
    <name type="scientific">Amycolatopsis minnesotensis</name>
    <dbReference type="NCBI Taxonomy" id="337894"/>
    <lineage>
        <taxon>Bacteria</taxon>
        <taxon>Bacillati</taxon>
        <taxon>Actinomycetota</taxon>
        <taxon>Actinomycetes</taxon>
        <taxon>Pseudonocardiales</taxon>
        <taxon>Pseudonocardiaceae</taxon>
        <taxon>Amycolatopsis</taxon>
    </lineage>
</organism>
<dbReference type="InterPro" id="IPR029058">
    <property type="entry name" value="AB_hydrolase_fold"/>
</dbReference>
<sequence>MTPTFVFVHGSNGNARTWTSIQRELALLGHRTLAVDLPGHGSGAGFTGAYQAPQDIAAFASAPSTMATVTHADLVAHVIAVVRRVREHGPVVLVGASRGGLVLTAVGNAVPELLDRLVYISAWCCVDRTVPEYLAMPEFAATELGGFGSLMVGDPAALGVTRWNWRSADADVLAAMKKALLADGTDQQFLAMLNGFEPDEITDFGTDVIDAGTWGRIPHTYLRLTEDQAMPPAMQDLLIKQADAHTPDNPFEVHSLPCSHAGFGFPRHASEVAAILAGSVRG</sequence>
<reference evidence="3" key="1">
    <citation type="journal article" date="2019" name="Int. J. Syst. Evol. Microbiol.">
        <title>The Global Catalogue of Microorganisms (GCM) 10K type strain sequencing project: providing services to taxonomists for standard genome sequencing and annotation.</title>
        <authorList>
            <consortium name="The Broad Institute Genomics Platform"/>
            <consortium name="The Broad Institute Genome Sequencing Center for Infectious Disease"/>
            <person name="Wu L."/>
            <person name="Ma J."/>
        </authorList>
    </citation>
    <scope>NUCLEOTIDE SEQUENCE [LARGE SCALE GENOMIC DNA]</scope>
    <source>
        <strain evidence="3">JCM 14545</strain>
    </source>
</reference>
<evidence type="ECO:0000259" key="1">
    <source>
        <dbReference type="Pfam" id="PF12697"/>
    </source>
</evidence>
<evidence type="ECO:0000313" key="2">
    <source>
        <dbReference type="EMBL" id="GAA1988075.1"/>
    </source>
</evidence>
<dbReference type="EMBL" id="BAAANN010000048">
    <property type="protein sequence ID" value="GAA1988075.1"/>
    <property type="molecule type" value="Genomic_DNA"/>
</dbReference>
<proteinExistence type="predicted"/>